<evidence type="ECO:0000313" key="3">
    <source>
        <dbReference type="Proteomes" id="UP000254602"/>
    </source>
</evidence>
<evidence type="ECO:0000313" key="4">
    <source>
        <dbReference type="Proteomes" id="UP000542695"/>
    </source>
</evidence>
<evidence type="ECO:0000313" key="1">
    <source>
        <dbReference type="EMBL" id="NWC81198.1"/>
    </source>
</evidence>
<dbReference type="Proteomes" id="UP000254602">
    <property type="component" value="Unassembled WGS sequence"/>
</dbReference>
<dbReference type="AlphaFoldDB" id="A0A379KLR3"/>
<keyword evidence="2" id="KW-0418">Kinase</keyword>
<dbReference type="Proteomes" id="UP000542695">
    <property type="component" value="Unassembled WGS sequence"/>
</dbReference>
<dbReference type="EMBL" id="JACARV010000033">
    <property type="protein sequence ID" value="NWC81198.1"/>
    <property type="molecule type" value="Genomic_DNA"/>
</dbReference>
<evidence type="ECO:0000313" key="2">
    <source>
        <dbReference type="EMBL" id="SUD68346.1"/>
    </source>
</evidence>
<accession>A0A379KLR3</accession>
<name>A0A379KLR3_PSEPU</name>
<protein>
    <submittedName>
        <fullName evidence="2">Histidine kinase</fullName>
    </submittedName>
</protein>
<gene>
    <name evidence="1" type="ORF">HX798_12900</name>
    <name evidence="2" type="ORF">NCTC7914_02476</name>
</gene>
<sequence length="132" mass="15036">MHQPYVLIHQARPSHQILLHQACNALGVFDVRITHDLVDLNACLARKRGADLLILDHAMKGGQALLERLERNRCSRALLFVGCASKHRPNLAEQARERGLWVLADLPWPLPVRRWQQALQRIQTVTSPTHAH</sequence>
<dbReference type="EMBL" id="UGUY01000001">
    <property type="protein sequence ID" value="SUD68346.1"/>
    <property type="molecule type" value="Genomic_DNA"/>
</dbReference>
<keyword evidence="2" id="KW-0808">Transferase</keyword>
<organism evidence="2 3">
    <name type="scientific">Pseudomonas putida</name>
    <name type="common">Arthrobacter siderocapsulatus</name>
    <dbReference type="NCBI Taxonomy" id="303"/>
    <lineage>
        <taxon>Bacteria</taxon>
        <taxon>Pseudomonadati</taxon>
        <taxon>Pseudomonadota</taxon>
        <taxon>Gammaproteobacteria</taxon>
        <taxon>Pseudomonadales</taxon>
        <taxon>Pseudomonadaceae</taxon>
        <taxon>Pseudomonas</taxon>
    </lineage>
</organism>
<proteinExistence type="predicted"/>
<reference evidence="2 3" key="1">
    <citation type="submission" date="2018-06" db="EMBL/GenBank/DDBJ databases">
        <authorList>
            <consortium name="Pathogen Informatics"/>
            <person name="Doyle S."/>
        </authorList>
    </citation>
    <scope>NUCLEOTIDE SEQUENCE [LARGE SCALE GENOMIC DNA]</scope>
    <source>
        <strain evidence="2 3">NCTC7914</strain>
    </source>
</reference>
<dbReference type="RefSeq" id="WP_012315963.1">
    <property type="nucleotide sequence ID" value="NZ_CP066306.1"/>
</dbReference>
<dbReference type="GO" id="GO:0016301">
    <property type="term" value="F:kinase activity"/>
    <property type="evidence" value="ECO:0007669"/>
    <property type="project" value="UniProtKB-KW"/>
</dbReference>
<reference evidence="1 4" key="2">
    <citation type="submission" date="2020-04" db="EMBL/GenBank/DDBJ databases">
        <title>Molecular characterization of pseudomonads from Agaricus bisporus reveal novel blotch 2 pathogens in Western Europe.</title>
        <authorList>
            <person name="Taparia T."/>
            <person name="Krijger M."/>
            <person name="Haynes E."/>
            <person name="Elpinstone J.G."/>
            <person name="Noble R."/>
            <person name="Van Der Wolf J."/>
        </authorList>
    </citation>
    <scope>NUCLEOTIDE SEQUENCE [LARGE SCALE GENOMIC DNA]</scope>
    <source>
        <strain evidence="1 4">P7765</strain>
    </source>
</reference>